<dbReference type="AlphaFoldDB" id="A0A3M2VJK9"/>
<evidence type="ECO:0000313" key="2">
    <source>
        <dbReference type="Proteomes" id="UP000280292"/>
    </source>
</evidence>
<comment type="caution">
    <text evidence="1">The sequence shown here is derived from an EMBL/GenBank/DDBJ whole genome shotgun (WGS) entry which is preliminary data.</text>
</comment>
<sequence>MRAGAQKVVGFQLQDTQHAGQLLQTRRQTRRCRDVSFTQAVDLTNHLEQHGTGFRCTEVIVHRGGETLDERLASCRLGSRQAFERVIEALQSGLGLAQAAFGIVDGAAVVARHQQVTHHFRVVFFQHVANGEEVVQGLGHLLAIDADHPAVQPGVGVRLAGGRFALGYFVFMVRKLEIAAAAMNVKSITQAAGGHHRAFDVPARATGPPRRLPARLTGLDAFPEHEVQRILLGLVHFDARADAQVFDLLARQLAVTLKLADPVIHIAVARRVGIALVDQRLDHGVHAGNMVGGTRLHVRLEDIEARLVLMHGIDHARGQHVERLAVVTRTVDDLVVNVGDIAHIRQVIAAKAQPAGNQIERHHAAAVTKVAVVVHGHPADVHAHLVAIQRLENFFALGERVVNRKHYLPLGHLRSRNPAT</sequence>
<protein>
    <submittedName>
        <fullName evidence="1">Uncharacterized protein</fullName>
    </submittedName>
</protein>
<dbReference type="Proteomes" id="UP000280292">
    <property type="component" value="Unassembled WGS sequence"/>
</dbReference>
<dbReference type="EMBL" id="RBNR01000325">
    <property type="protein sequence ID" value="RML39445.1"/>
    <property type="molecule type" value="Genomic_DNA"/>
</dbReference>
<accession>A0A3M2VJK9</accession>
<name>A0A3M2VJK9_PSESI</name>
<gene>
    <name evidence="1" type="ORF">ALQ95_05590</name>
</gene>
<organism evidence="1 2">
    <name type="scientific">Pseudomonas syringae pv. ribicola</name>
    <dbReference type="NCBI Taxonomy" id="55398"/>
    <lineage>
        <taxon>Bacteria</taxon>
        <taxon>Pseudomonadati</taxon>
        <taxon>Pseudomonadota</taxon>
        <taxon>Gammaproteobacteria</taxon>
        <taxon>Pseudomonadales</taxon>
        <taxon>Pseudomonadaceae</taxon>
        <taxon>Pseudomonas</taxon>
    </lineage>
</organism>
<proteinExistence type="predicted"/>
<evidence type="ECO:0000313" key="1">
    <source>
        <dbReference type="EMBL" id="RML39445.1"/>
    </source>
</evidence>
<reference evidence="1 2" key="1">
    <citation type="submission" date="2018-08" db="EMBL/GenBank/DDBJ databases">
        <title>Recombination of ecologically and evolutionarily significant loci maintains genetic cohesion in the Pseudomonas syringae species complex.</title>
        <authorList>
            <person name="Dillon M."/>
            <person name="Thakur S."/>
            <person name="Almeida R.N.D."/>
            <person name="Weir B.S."/>
            <person name="Guttman D.S."/>
        </authorList>
    </citation>
    <scope>NUCLEOTIDE SEQUENCE [LARGE SCALE GENOMIC DNA]</scope>
    <source>
        <strain evidence="1 2">ICMP 3883</strain>
    </source>
</reference>